<reference evidence="2" key="1">
    <citation type="journal article" date="2021" name="Nat. Commun.">
        <title>Genetic determinants of endophytism in the Arabidopsis root mycobiome.</title>
        <authorList>
            <person name="Mesny F."/>
            <person name="Miyauchi S."/>
            <person name="Thiergart T."/>
            <person name="Pickel B."/>
            <person name="Atanasova L."/>
            <person name="Karlsson M."/>
            <person name="Huettel B."/>
            <person name="Barry K.W."/>
            <person name="Haridas S."/>
            <person name="Chen C."/>
            <person name="Bauer D."/>
            <person name="Andreopoulos W."/>
            <person name="Pangilinan J."/>
            <person name="LaButti K."/>
            <person name="Riley R."/>
            <person name="Lipzen A."/>
            <person name="Clum A."/>
            <person name="Drula E."/>
            <person name="Henrissat B."/>
            <person name="Kohler A."/>
            <person name="Grigoriev I.V."/>
            <person name="Martin F.M."/>
            <person name="Hacquard S."/>
        </authorList>
    </citation>
    <scope>NUCLEOTIDE SEQUENCE</scope>
    <source>
        <strain evidence="2">MPI-SDFR-AT-0073</strain>
    </source>
</reference>
<organism evidence="2 3">
    <name type="scientific">Truncatella angustata</name>
    <dbReference type="NCBI Taxonomy" id="152316"/>
    <lineage>
        <taxon>Eukaryota</taxon>
        <taxon>Fungi</taxon>
        <taxon>Dikarya</taxon>
        <taxon>Ascomycota</taxon>
        <taxon>Pezizomycotina</taxon>
        <taxon>Sordariomycetes</taxon>
        <taxon>Xylariomycetidae</taxon>
        <taxon>Amphisphaeriales</taxon>
        <taxon>Sporocadaceae</taxon>
        <taxon>Truncatella</taxon>
    </lineage>
</organism>
<evidence type="ECO:0000259" key="1">
    <source>
        <dbReference type="Pfam" id="PF06985"/>
    </source>
</evidence>
<comment type="caution">
    <text evidence="2">The sequence shown here is derived from an EMBL/GenBank/DDBJ whole genome shotgun (WGS) entry which is preliminary data.</text>
</comment>
<proteinExistence type="predicted"/>
<dbReference type="GeneID" id="70134501"/>
<accession>A0A9P8RK60</accession>
<dbReference type="Proteomes" id="UP000758603">
    <property type="component" value="Unassembled WGS sequence"/>
</dbReference>
<gene>
    <name evidence="2" type="ORF">BKA67DRAFT_632651</name>
</gene>
<dbReference type="RefSeq" id="XP_045951180.1">
    <property type="nucleotide sequence ID" value="XM_046105610.1"/>
</dbReference>
<dbReference type="EMBL" id="JAGPXC010000013">
    <property type="protein sequence ID" value="KAH6643250.1"/>
    <property type="molecule type" value="Genomic_DNA"/>
</dbReference>
<dbReference type="OrthoDB" id="20872at2759"/>
<name>A0A9P8RK60_9PEZI</name>
<evidence type="ECO:0000313" key="3">
    <source>
        <dbReference type="Proteomes" id="UP000758603"/>
    </source>
</evidence>
<dbReference type="PANTHER" id="PTHR10622">
    <property type="entry name" value="HET DOMAIN-CONTAINING PROTEIN"/>
    <property type="match status" value="1"/>
</dbReference>
<dbReference type="PANTHER" id="PTHR10622:SF10">
    <property type="entry name" value="HET DOMAIN-CONTAINING PROTEIN"/>
    <property type="match status" value="1"/>
</dbReference>
<dbReference type="AlphaFoldDB" id="A0A9P8RK60"/>
<dbReference type="InterPro" id="IPR010730">
    <property type="entry name" value="HET"/>
</dbReference>
<protein>
    <submittedName>
        <fullName evidence="2">Heterokaryon incompatibility protein-domain-containing protein</fullName>
    </submittedName>
</protein>
<feature type="domain" description="Heterokaryon incompatibility" evidence="1">
    <location>
        <begin position="23"/>
        <end position="111"/>
    </location>
</feature>
<dbReference type="Pfam" id="PF06985">
    <property type="entry name" value="HET"/>
    <property type="match status" value="1"/>
</dbReference>
<evidence type="ECO:0000313" key="2">
    <source>
        <dbReference type="EMBL" id="KAH6643250.1"/>
    </source>
</evidence>
<keyword evidence="3" id="KW-1185">Reference proteome</keyword>
<sequence>MRLLNTRTLRLRTFDDPTFTPAYAILSHTWEGGEVLFEDVARKPIVMWENKIGAVKVKASCSRALHDGFDYIWIDTCCIDKSSSSELSEAINSMFKWYEAAAVCYAYLGDAIDSFEDCKWFTRGWTLQELLAPKFVQFLNRDWHVLGTRDSKALDISLITGIDTKLLRRTSNIRDALDSFSIATRFFWASERNTSKEEDKAYCLMGMFDVTMPLLYGEGSRAFQRLQLEILKNSSDNSILAFTGPTVEGILATNPAQFTRDLPFTNLAGTGSKIKVDGDELSIEGLFCAVDTEGSLDKSIYMLGLNCRFADSLSIATVLLQAESESEPHPSRFKRRAFGILRLHPGQKYLTLDESSRPTCYVPLTKSARLQRVVITHSQTRKDKSFSRLLKLRSLKQDKTLDFSLSHAVDLNSCSEVAEPENDSSRLRGTFGGLAAFVGSADRCFLLDWGSTEIPETPVGPVVRKNWCSVRSLKDSVIISLIKKPGETSLPPVNESLHRIFGGYDPLFSEILDLEVSPSFMDGEAIIDGEIFVAAKLSHEHFLGHVLFHLDVEIWTSAMAQGGTESRCQPEEVLMDADESIDWC</sequence>